<gene>
    <name evidence="2" type="ORF">E7Z74_04400</name>
</gene>
<reference evidence="2" key="1">
    <citation type="submission" date="2019-04" db="EMBL/GenBank/DDBJ databases">
        <title>Evolution of Biomass-Degrading Anaerobic Consortia Revealed by Metagenomics.</title>
        <authorList>
            <person name="Peng X."/>
        </authorList>
    </citation>
    <scope>NUCLEOTIDE SEQUENCE</scope>
    <source>
        <strain evidence="2">SIG13</strain>
    </source>
</reference>
<dbReference type="Proteomes" id="UP000713479">
    <property type="component" value="Unassembled WGS sequence"/>
</dbReference>
<accession>A0A8T3VHA6</accession>
<dbReference type="InterPro" id="IPR011050">
    <property type="entry name" value="Pectin_lyase_fold/virulence"/>
</dbReference>
<proteinExistence type="predicted"/>
<dbReference type="PROSITE" id="PS51257">
    <property type="entry name" value="PROKAR_LIPOPROTEIN"/>
    <property type="match status" value="1"/>
</dbReference>
<comment type="caution">
    <text evidence="2">The sequence shown here is derived from an EMBL/GenBank/DDBJ whole genome shotgun (WGS) entry which is preliminary data.</text>
</comment>
<evidence type="ECO:0000259" key="1">
    <source>
        <dbReference type="Pfam" id="PF13229"/>
    </source>
</evidence>
<dbReference type="InterPro" id="IPR012334">
    <property type="entry name" value="Pectin_lyas_fold"/>
</dbReference>
<dbReference type="Gene3D" id="2.160.20.10">
    <property type="entry name" value="Single-stranded right-handed beta-helix, Pectin lyase-like"/>
    <property type="match status" value="1"/>
</dbReference>
<dbReference type="Pfam" id="PF20585">
    <property type="entry name" value="Pectate_lyase_5"/>
    <property type="match status" value="1"/>
</dbReference>
<evidence type="ECO:0000313" key="3">
    <source>
        <dbReference type="Proteomes" id="UP000713479"/>
    </source>
</evidence>
<protein>
    <submittedName>
        <fullName evidence="2">Ig-like domain repeat protein</fullName>
    </submittedName>
</protein>
<organism evidence="2 3">
    <name type="scientific">Methanobrevibacter millerae</name>
    <dbReference type="NCBI Taxonomy" id="230361"/>
    <lineage>
        <taxon>Archaea</taxon>
        <taxon>Methanobacteriati</taxon>
        <taxon>Methanobacteriota</taxon>
        <taxon>Methanomada group</taxon>
        <taxon>Methanobacteria</taxon>
        <taxon>Methanobacteriales</taxon>
        <taxon>Methanobacteriaceae</taxon>
        <taxon>Methanobrevibacter</taxon>
    </lineage>
</organism>
<dbReference type="SUPFAM" id="SSF51126">
    <property type="entry name" value="Pectin lyase-like"/>
    <property type="match status" value="3"/>
</dbReference>
<dbReference type="EMBL" id="SUTF01000005">
    <property type="protein sequence ID" value="MBE6510492.1"/>
    <property type="molecule type" value="Genomic_DNA"/>
</dbReference>
<dbReference type="InterPro" id="IPR046776">
    <property type="entry name" value="Pectate_lyase_5"/>
</dbReference>
<dbReference type="InterPro" id="IPR013783">
    <property type="entry name" value="Ig-like_fold"/>
</dbReference>
<dbReference type="Gene3D" id="2.60.40.10">
    <property type="entry name" value="Immunoglobulins"/>
    <property type="match status" value="2"/>
</dbReference>
<dbReference type="InterPro" id="IPR006626">
    <property type="entry name" value="PbH1"/>
</dbReference>
<feature type="domain" description="Right handed beta helix" evidence="1">
    <location>
        <begin position="1089"/>
        <end position="1222"/>
    </location>
</feature>
<dbReference type="InterPro" id="IPR039448">
    <property type="entry name" value="Beta_helix"/>
</dbReference>
<name>A0A8T3VHA6_9EURY</name>
<evidence type="ECO:0000313" key="2">
    <source>
        <dbReference type="EMBL" id="MBE6510492.1"/>
    </source>
</evidence>
<dbReference type="Pfam" id="PF13229">
    <property type="entry name" value="Beta_helix"/>
    <property type="match status" value="1"/>
</dbReference>
<sequence>MKKYYVIAVIFLMLLISCSAVHAEGNSTGDYQNSVPVGDFKSLDKDIQNTPDNTIIKLEKDYVFNETSDDKNLYKYGININRSITIEGNNHVIDAKNCVRIFNINSDVVIRNLVLVNGYRSYDTTNTNGAGAINIETGGLHLENCILFNNTAYTSTPVKGTGLENGGGAICANNMTYVFVDNCTFLNNTILGHSNIGGGAIMFKAGSAFNVTNSLFMYNGGASGNHMATYGGAIAEIHVEQDPSICTIVNCTFINNTGNTGSSLLVQSAAVIGNQFINSGIAYHWGARRVCEYNSFINCGIDFLHMGWGLVKQNWYGVNPSSSNDHIVAEIINDGGKIYVSFSRDGAGNNITHPENLNSRNVRFIGDVKYDNVDMIAGVAVNEMNKTLKEGHLYAVNATVDNQFLELYFKYVENNNFTYTIPTVNESYAPGNAGEFKIKGSDKIYHSLYEAINDALLMDGDATIYVAEGTYTEKWSDKYYNYEYMNYNFDITSNDKTITIIGAGNDKSIFKGETAGLKISGNSIFRFVNITFADFTDNVFTFNSINSNISFTNCIFRNISTDRVICLGGENSTLFIDGCYFEKVTTHPFWNVANNSYVVIDSTFFDRTNYDYMFNDVYTINDYKNHIMYVYHNLSGYYVFNHNFLVNSANSEFDCSPYIYLSNRTINLGDSVDIVADFNYFSNESGRYHFNSNFIDDFTVYINTASGSNKVNLHDGIACLKYTPTDSGVQTIIVRYGGKNVALSLHINPRQTPTFSVEGTDNIVATLPSDAKGNVIFNVNGNEITKEVINGTASIDLSPLSDIKYAVDVRYSGDTKYMSANTTLVFSPIRDITQLDIRCSDAMVYGDFTIDVYTNANGTMKLILDGVEYTTVINNNVASFNIKNLTAGIHDILAIYEGNRYYLPENTTGSINIIKYNPTLTSYVKTVLSSENVIMNITLNDDITSEVYVFVKGKAYKTTVVNGVGYLNFTRLHGGDYDYRLYFNGNDKYYPSDLNGSFTVIKLNVIYVDGNNGNDENMGTSRSDALKTLKCALECIRNGGTIYMYDGIYSGVDNVGLTVTQSASIVGLGDVVFDAQSKSHFLKIDGGLKVQLKNIVFKNMKDYGIDISRVCTVNVENCTFLNGRGNVLINNGDLTVTDSTFKNFNSDAVIINYVTLNLHNSTFDSLVSSPSKGLAVSNYGTSNIDYCTFKDSSIYGDERVYGLVYNEGAMSLDYCLFDSNTATFIMHPIGTANIYNVGELNATYNVFMKTKEITMQEYYDFENHIYVDLYNDISGSAYVDYNWWDCIESPYELHLINVKPDLWIVPDANIGEYVPLDIGDNLDVIIHLSLNNGSYLKGSGLPLYEASFDGIVNQINNYVVSYNFNKTSAKASFNVPFIIGGLETSYLIEVGKNYSYMDVNKSDIGYGQTLQIKINVSSDTSIPTGIVTVILGNNNYNSTLANGYASFNINKLMPGTYDLKVIYEGNDDFFKNYYYGNVTVFKQKTQISIDLEDIMVGQKGVAHISIEPNTLVNALGYIYIDGVRRNIYFYQGKATYELKKFDLGQYDIKVEFLGNNYYYPSNASTLFNVHKYRVNLTLSIDDIHVGERAYLYISKDPSDLSGDVHFIVEGTTQRDDYAYLSPEQSETRITLKNLGGGTYNITVFYDGDSKYDPFNTTISFTVIKYTPDFNVTVTHNDTNAHFDFNLTSSEYSVPIGGVIQFWHNDNITYINVTDGYASHDINLTEGYNYLFAYYMGDANYNYSLWNSTIVINIPFVLTGEDVVMNVGDNKGYTVNLTTPYGRPLVNQSIIFNFTGDLYRGFTDGNGSIFFPMDYLDAGIYNITVLYNETSINNTITVLKNSDYPMEIEFTENGDGDEIVFIITLPNDAIGNVTINGNVVKVVDGKAELLLSDLPAGNQTFYINYSGDRKYENKSENITINVGDDKKTILQAPNIEMYYHDGTRFEVLLTDRNSNPLAAQTVTININGVGYNVVTKDDGKASIALNLASGRYTVFVSFESDDYTNSYVNSTVFIKPTVEGWDLTKVFRNSSRYVARFYDFNGNLLTSGEAIFNINGIMYKRNINSEGLASLAINLDPNKYVITTTNPVTGEMVSNTVTVLSCVVENHDLVKYYKNDSKYTVRALDSKGNPVGAGEYVVFNINGVYYARQTDDNGYASLAINLNPGDYIITAEYNFCKVSNNIKVRPILSAYNLVKKSGTSNPFRAFLLDSRGRPLEGATVTFNVNGVFYERITDIDGVAKLNINLMPGRYIITSMYNGASISNNITIA</sequence>
<dbReference type="SMART" id="SM00710">
    <property type="entry name" value="PbH1"/>
    <property type="match status" value="8"/>
</dbReference>